<feature type="transmembrane region" description="Helical" evidence="1">
    <location>
        <begin position="28"/>
        <end position="46"/>
    </location>
</feature>
<keyword evidence="1" id="KW-1133">Transmembrane helix</keyword>
<dbReference type="Proteomes" id="UP000640363">
    <property type="component" value="Unassembled WGS sequence"/>
</dbReference>
<accession>A0ABR7JVQ6</accession>
<comment type="caution">
    <text evidence="2">The sequence shown here is derived from an EMBL/GenBank/DDBJ whole genome shotgun (WGS) entry which is preliminary data.</text>
</comment>
<keyword evidence="1" id="KW-0472">Membrane</keyword>
<feature type="transmembrane region" description="Helical" evidence="1">
    <location>
        <begin position="98"/>
        <end position="117"/>
    </location>
</feature>
<name>A0ABR7JVQ6_9FIRM</name>
<protein>
    <submittedName>
        <fullName evidence="2">Uncharacterized protein</fullName>
    </submittedName>
</protein>
<keyword evidence="1" id="KW-0812">Transmembrane</keyword>
<evidence type="ECO:0000313" key="2">
    <source>
        <dbReference type="EMBL" id="MBC6000958.1"/>
    </source>
</evidence>
<organism evidence="2 3">
    <name type="scientific">Veillonella hominis</name>
    <dbReference type="NCBI Taxonomy" id="2764330"/>
    <lineage>
        <taxon>Bacteria</taxon>
        <taxon>Bacillati</taxon>
        <taxon>Bacillota</taxon>
        <taxon>Negativicutes</taxon>
        <taxon>Veillonellales</taxon>
        <taxon>Veillonellaceae</taxon>
        <taxon>Veillonella</taxon>
    </lineage>
</organism>
<evidence type="ECO:0000256" key="1">
    <source>
        <dbReference type="SAM" id="Phobius"/>
    </source>
</evidence>
<gene>
    <name evidence="2" type="ORF">H8892_03185</name>
</gene>
<dbReference type="EMBL" id="JACRWI010000002">
    <property type="protein sequence ID" value="MBC6000958.1"/>
    <property type="molecule type" value="Genomic_DNA"/>
</dbReference>
<evidence type="ECO:0000313" key="3">
    <source>
        <dbReference type="Proteomes" id="UP000640363"/>
    </source>
</evidence>
<keyword evidence="3" id="KW-1185">Reference proteome</keyword>
<feature type="transmembrane region" description="Helical" evidence="1">
    <location>
        <begin position="52"/>
        <end position="71"/>
    </location>
</feature>
<sequence length="118" mass="14103">MAIITIAILAKQKEIYFVSFSFKRSRSYLYIQIFQVLVIYMALIFANYSNKVFAITLFSISILEVLKLYFLKKIVNEELNKETNMPYKLTDVISRFSLYSRIIFWIVLNIIGNWFVFR</sequence>
<proteinExistence type="predicted"/>
<reference evidence="2 3" key="1">
    <citation type="submission" date="2020-08" db="EMBL/GenBank/DDBJ databases">
        <authorList>
            <person name="Liu C."/>
            <person name="Sun Q."/>
        </authorList>
    </citation>
    <scope>NUCLEOTIDE SEQUENCE [LARGE SCALE GENOMIC DNA]</scope>
    <source>
        <strain evidence="2 3">NSJ-78</strain>
    </source>
</reference>